<dbReference type="AlphaFoldDB" id="X0VGW5"/>
<comment type="caution">
    <text evidence="1">The sequence shown here is derived from an EMBL/GenBank/DDBJ whole genome shotgun (WGS) entry which is preliminary data.</text>
</comment>
<sequence>VNFVGMTQVLSYTYDNSLKAYIDKKIEEGFFDNEHFRTTSIGQRNESYWTGWGASSLSEDERNEGIRNAIVELLGKAKVKKN</sequence>
<evidence type="ECO:0000313" key="1">
    <source>
        <dbReference type="EMBL" id="GAG17505.1"/>
    </source>
</evidence>
<organism evidence="1">
    <name type="scientific">marine sediment metagenome</name>
    <dbReference type="NCBI Taxonomy" id="412755"/>
    <lineage>
        <taxon>unclassified sequences</taxon>
        <taxon>metagenomes</taxon>
        <taxon>ecological metagenomes</taxon>
    </lineage>
</organism>
<gene>
    <name evidence="1" type="ORF">S01H1_60045</name>
</gene>
<proteinExistence type="predicted"/>
<dbReference type="EMBL" id="BARS01039313">
    <property type="protein sequence ID" value="GAG17505.1"/>
    <property type="molecule type" value="Genomic_DNA"/>
</dbReference>
<protein>
    <submittedName>
        <fullName evidence="1">Uncharacterized protein</fullName>
    </submittedName>
</protein>
<accession>X0VGW5</accession>
<name>X0VGW5_9ZZZZ</name>
<reference evidence="1" key="1">
    <citation type="journal article" date="2014" name="Front. Microbiol.">
        <title>High frequency of phylogenetically diverse reductive dehalogenase-homologous genes in deep subseafloor sedimentary metagenomes.</title>
        <authorList>
            <person name="Kawai M."/>
            <person name="Futagami T."/>
            <person name="Toyoda A."/>
            <person name="Takaki Y."/>
            <person name="Nishi S."/>
            <person name="Hori S."/>
            <person name="Arai W."/>
            <person name="Tsubouchi T."/>
            <person name="Morono Y."/>
            <person name="Uchiyama I."/>
            <person name="Ito T."/>
            <person name="Fujiyama A."/>
            <person name="Inagaki F."/>
            <person name="Takami H."/>
        </authorList>
    </citation>
    <scope>NUCLEOTIDE SEQUENCE</scope>
    <source>
        <strain evidence="1">Expedition CK06-06</strain>
    </source>
</reference>
<feature type="non-terminal residue" evidence="1">
    <location>
        <position position="1"/>
    </location>
</feature>